<evidence type="ECO:0000256" key="1">
    <source>
        <dbReference type="SAM" id="MobiDB-lite"/>
    </source>
</evidence>
<dbReference type="AlphaFoldDB" id="A0A8J5WQB1"/>
<feature type="compositionally biased region" description="Basic residues" evidence="1">
    <location>
        <begin position="188"/>
        <end position="197"/>
    </location>
</feature>
<reference evidence="2" key="2">
    <citation type="submission" date="2021-02" db="EMBL/GenBank/DDBJ databases">
        <authorList>
            <person name="Kimball J.A."/>
            <person name="Haas M.W."/>
            <person name="Macchietto M."/>
            <person name="Kono T."/>
            <person name="Duquette J."/>
            <person name="Shao M."/>
        </authorList>
    </citation>
    <scope>NUCLEOTIDE SEQUENCE</scope>
    <source>
        <tissue evidence="2">Fresh leaf tissue</tissue>
    </source>
</reference>
<name>A0A8J5WQB1_ZIZPA</name>
<keyword evidence="3" id="KW-1185">Reference proteome</keyword>
<evidence type="ECO:0000313" key="2">
    <source>
        <dbReference type="EMBL" id="KAG8092961.1"/>
    </source>
</evidence>
<reference evidence="2" key="1">
    <citation type="journal article" date="2021" name="bioRxiv">
        <title>Whole Genome Assembly and Annotation of Northern Wild Rice, Zizania palustris L., Supports a Whole Genome Duplication in the Zizania Genus.</title>
        <authorList>
            <person name="Haas M."/>
            <person name="Kono T."/>
            <person name="Macchietto M."/>
            <person name="Millas R."/>
            <person name="McGilp L."/>
            <person name="Shao M."/>
            <person name="Duquette J."/>
            <person name="Hirsch C.N."/>
            <person name="Kimball J."/>
        </authorList>
    </citation>
    <scope>NUCLEOTIDE SEQUENCE</scope>
    <source>
        <tissue evidence="2">Fresh leaf tissue</tissue>
    </source>
</reference>
<feature type="compositionally biased region" description="Low complexity" evidence="1">
    <location>
        <begin position="152"/>
        <end position="187"/>
    </location>
</feature>
<organism evidence="2 3">
    <name type="scientific">Zizania palustris</name>
    <name type="common">Northern wild rice</name>
    <dbReference type="NCBI Taxonomy" id="103762"/>
    <lineage>
        <taxon>Eukaryota</taxon>
        <taxon>Viridiplantae</taxon>
        <taxon>Streptophyta</taxon>
        <taxon>Embryophyta</taxon>
        <taxon>Tracheophyta</taxon>
        <taxon>Spermatophyta</taxon>
        <taxon>Magnoliopsida</taxon>
        <taxon>Liliopsida</taxon>
        <taxon>Poales</taxon>
        <taxon>Poaceae</taxon>
        <taxon>BOP clade</taxon>
        <taxon>Oryzoideae</taxon>
        <taxon>Oryzeae</taxon>
        <taxon>Zizaniinae</taxon>
        <taxon>Zizania</taxon>
    </lineage>
</organism>
<comment type="caution">
    <text evidence="2">The sequence shown here is derived from an EMBL/GenBank/DDBJ whole genome shotgun (WGS) entry which is preliminary data.</text>
</comment>
<dbReference type="Proteomes" id="UP000729402">
    <property type="component" value="Unassembled WGS sequence"/>
</dbReference>
<dbReference type="EMBL" id="JAAALK010000080">
    <property type="protein sequence ID" value="KAG8092961.1"/>
    <property type="molecule type" value="Genomic_DNA"/>
</dbReference>
<feature type="compositionally biased region" description="Low complexity" evidence="1">
    <location>
        <begin position="198"/>
        <end position="211"/>
    </location>
</feature>
<sequence>MNRRGIIPAAAAGRQFVSTDDDDYSSETAAGVDATDNFSNMPLCDFDLPDDLFELMWQGGLEQQQLAVSRSRLRLSPPPPPPPLHNHHRHDVAPSDEEMTTSLYPIISDHFTTGHLRQPNADGQQRTLPVELQPGTTNLRGEGLGPPPPRAVPRAAAARSAAGPPRAAPGCRAPASAAGPSQPPLRHGSGHRLRRAAGRAAVPRFAVAASRLGPPCAARAPPDWGRRRPPCAPRAAAPQRPGGEEGR</sequence>
<feature type="region of interest" description="Disordered" evidence="1">
    <location>
        <begin position="71"/>
        <end position="91"/>
    </location>
</feature>
<protein>
    <submittedName>
        <fullName evidence="2">Uncharacterized protein</fullName>
    </submittedName>
</protein>
<gene>
    <name evidence="2" type="ORF">GUJ93_ZPchr0012g19433</name>
</gene>
<evidence type="ECO:0000313" key="3">
    <source>
        <dbReference type="Proteomes" id="UP000729402"/>
    </source>
</evidence>
<proteinExistence type="predicted"/>
<feature type="region of interest" description="Disordered" evidence="1">
    <location>
        <begin position="133"/>
        <end position="247"/>
    </location>
</feature>
<accession>A0A8J5WQB1</accession>